<dbReference type="GO" id="GO:0005524">
    <property type="term" value="F:ATP binding"/>
    <property type="evidence" value="ECO:0007669"/>
    <property type="project" value="UniProtKB-KW"/>
</dbReference>
<dbReference type="CDD" id="cd06225">
    <property type="entry name" value="HAMP"/>
    <property type="match status" value="1"/>
</dbReference>
<gene>
    <name evidence="17" type="ORF">DK869_00155</name>
</gene>
<evidence type="ECO:0000256" key="2">
    <source>
        <dbReference type="ARBA" id="ARBA00004651"/>
    </source>
</evidence>
<evidence type="ECO:0000256" key="10">
    <source>
        <dbReference type="ARBA" id="ARBA00022840"/>
    </source>
</evidence>
<dbReference type="InterPro" id="IPR035965">
    <property type="entry name" value="PAS-like_dom_sf"/>
</dbReference>
<evidence type="ECO:0000256" key="14">
    <source>
        <dbReference type="SAM" id="Phobius"/>
    </source>
</evidence>
<dbReference type="Gene3D" id="3.30.450.20">
    <property type="entry name" value="PAS domain"/>
    <property type="match status" value="1"/>
</dbReference>
<dbReference type="Pfam" id="PF19312">
    <property type="entry name" value="NtrY_N"/>
    <property type="match status" value="1"/>
</dbReference>
<dbReference type="Gene3D" id="6.10.340.10">
    <property type="match status" value="1"/>
</dbReference>
<reference evidence="17 18" key="1">
    <citation type="submission" date="2018-05" db="EMBL/GenBank/DDBJ databases">
        <title>Reference genomes for bee gut microbiota database.</title>
        <authorList>
            <person name="Ellegaard K.M."/>
        </authorList>
    </citation>
    <scope>NUCLEOTIDE SEQUENCE [LARGE SCALE GENOMIC DNA]</scope>
    <source>
        <strain evidence="17 18">ESL0284</strain>
    </source>
</reference>
<evidence type="ECO:0000313" key="18">
    <source>
        <dbReference type="Proteomes" id="UP000247565"/>
    </source>
</evidence>
<keyword evidence="10" id="KW-0067">ATP-binding</keyword>
<keyword evidence="13 14" id="KW-0472">Membrane</keyword>
<sequence length="748" mass="84047">MSGKIYKQKVNKVTEKFSNRKATIFLVVLALIFTIITFVILSGGIVTSHKSSVQFIILSINGLVLVLLILALFFCIFRLIFEHRRRLVGSKIHIKLIVLFSIIAIVPTILVGIFATILFHFGIQNWFNNRVSTALNEALLASKGYLQEHNDNIRTEAFSLANYIQGIQNNYAQAGQDLYDDGNSLDQILDSQATLRGLNAAFVYNSFTQKIIASGGLFNNTSYAKQLPRSATLMSHNDVAILDSPDEETVRAAIPINDTPPLVLLIIRPVDPVILNHMHKTEKVVMQYNDLNNKSSKIQVMFVIIFALIALLVVLVAILIGLFIANQIARPVGLLTLAAQKISKGNLNVRVPEYGKDDEITDLARAFNQMTNQLSFQHKELIEANQQIDERRRFTEAVLSGVSSGVIGLDKQAIIELPNRSANQLLSIDLMNYIGHKITDVVPEFSPLLSIISEERDTINNNHKLIQKEIQIKTSAGSRMLLAQIGPEIRGNEIEGFVITFDDITDLQAAQRKAAWADIARRIAHEIKNPLTPIQLSAERLRRRFLKEISKDQDIYNQCIDTIVRHVGDIGRMVDEFSSFARLPQPVIKTNEVTRIIRETLFLQQNAHCEIRYHTDLPNDKIEMNCDARLISQALTNLFQNASDAINMENEKSNGHENYIGNIWVTLELNKNTIIISVKDDGIGLPQEDRLRLTEPYVTHKPKGTGLGLAIVKKIMEEHNGTLQLKDRIEGRGTISILTFQIRGQYDA</sequence>
<evidence type="ECO:0000259" key="16">
    <source>
        <dbReference type="PROSITE" id="PS50885"/>
    </source>
</evidence>
<evidence type="ECO:0000256" key="8">
    <source>
        <dbReference type="ARBA" id="ARBA00022741"/>
    </source>
</evidence>
<dbReference type="InterPro" id="IPR017232">
    <property type="entry name" value="NtrY"/>
</dbReference>
<dbReference type="PANTHER" id="PTHR43065">
    <property type="entry name" value="SENSOR HISTIDINE KINASE"/>
    <property type="match status" value="1"/>
</dbReference>
<dbReference type="RefSeq" id="WP_110437982.1">
    <property type="nucleotide sequence ID" value="NZ_CP046393.1"/>
</dbReference>
<dbReference type="Gene3D" id="3.30.565.10">
    <property type="entry name" value="Histidine kinase-like ATPase, C-terminal domain"/>
    <property type="match status" value="1"/>
</dbReference>
<dbReference type="InterPro" id="IPR004358">
    <property type="entry name" value="Sig_transdc_His_kin-like_C"/>
</dbReference>
<keyword evidence="12" id="KW-0902">Two-component regulatory system</keyword>
<accession>A0A318MXN0</accession>
<dbReference type="CDD" id="cd00082">
    <property type="entry name" value="HisKA"/>
    <property type="match status" value="1"/>
</dbReference>
<organism evidence="17 18">
    <name type="scientific">Commensalibacter melissae</name>
    <dbReference type="NCBI Taxonomy" id="2070537"/>
    <lineage>
        <taxon>Bacteria</taxon>
        <taxon>Pseudomonadati</taxon>
        <taxon>Pseudomonadota</taxon>
        <taxon>Alphaproteobacteria</taxon>
        <taxon>Acetobacterales</taxon>
        <taxon>Acetobacteraceae</taxon>
    </lineage>
</organism>
<dbReference type="InterPro" id="IPR003594">
    <property type="entry name" value="HATPase_dom"/>
</dbReference>
<dbReference type="InterPro" id="IPR003661">
    <property type="entry name" value="HisK_dim/P_dom"/>
</dbReference>
<dbReference type="EC" id="2.7.13.3" evidence="3"/>
<dbReference type="InterPro" id="IPR005467">
    <property type="entry name" value="His_kinase_dom"/>
</dbReference>
<keyword evidence="4" id="KW-1003">Cell membrane</keyword>
<dbReference type="SMART" id="SM00304">
    <property type="entry name" value="HAMP"/>
    <property type="match status" value="1"/>
</dbReference>
<dbReference type="EMBL" id="QGLT01000001">
    <property type="protein sequence ID" value="PXZ01462.1"/>
    <property type="molecule type" value="Genomic_DNA"/>
</dbReference>
<dbReference type="GO" id="GO:0000155">
    <property type="term" value="F:phosphorelay sensor kinase activity"/>
    <property type="evidence" value="ECO:0007669"/>
    <property type="project" value="InterPro"/>
</dbReference>
<comment type="subcellular location">
    <subcellularLocation>
        <location evidence="2">Cell membrane</location>
        <topology evidence="2">Multi-pass membrane protein</topology>
    </subcellularLocation>
</comment>
<evidence type="ECO:0000256" key="3">
    <source>
        <dbReference type="ARBA" id="ARBA00012438"/>
    </source>
</evidence>
<dbReference type="SUPFAM" id="SSF55874">
    <property type="entry name" value="ATPase domain of HSP90 chaperone/DNA topoisomerase II/histidine kinase"/>
    <property type="match status" value="1"/>
</dbReference>
<dbReference type="PANTHER" id="PTHR43065:SF10">
    <property type="entry name" value="PEROXIDE STRESS-ACTIVATED HISTIDINE KINASE MAK3"/>
    <property type="match status" value="1"/>
</dbReference>
<dbReference type="SUPFAM" id="SSF158472">
    <property type="entry name" value="HAMP domain-like"/>
    <property type="match status" value="1"/>
</dbReference>
<dbReference type="Gene3D" id="1.10.287.130">
    <property type="match status" value="1"/>
</dbReference>
<evidence type="ECO:0000313" key="17">
    <source>
        <dbReference type="EMBL" id="PXZ01462.1"/>
    </source>
</evidence>
<comment type="caution">
    <text evidence="17">The sequence shown here is derived from an EMBL/GenBank/DDBJ whole genome shotgun (WGS) entry which is preliminary data.</text>
</comment>
<evidence type="ECO:0000256" key="6">
    <source>
        <dbReference type="ARBA" id="ARBA00022679"/>
    </source>
</evidence>
<dbReference type="AlphaFoldDB" id="A0A318MXN0"/>
<dbReference type="InterPro" id="IPR045671">
    <property type="entry name" value="NtrY-like_N"/>
</dbReference>
<evidence type="ECO:0000256" key="4">
    <source>
        <dbReference type="ARBA" id="ARBA00022475"/>
    </source>
</evidence>
<evidence type="ECO:0000256" key="13">
    <source>
        <dbReference type="ARBA" id="ARBA00023136"/>
    </source>
</evidence>
<keyword evidence="8" id="KW-0547">Nucleotide-binding</keyword>
<dbReference type="Pfam" id="PF00672">
    <property type="entry name" value="HAMP"/>
    <property type="match status" value="1"/>
</dbReference>
<dbReference type="SUPFAM" id="SSF47384">
    <property type="entry name" value="Homodimeric domain of signal transducing histidine kinase"/>
    <property type="match status" value="1"/>
</dbReference>
<dbReference type="GO" id="GO:0005886">
    <property type="term" value="C:plasma membrane"/>
    <property type="evidence" value="ECO:0007669"/>
    <property type="project" value="UniProtKB-SubCell"/>
</dbReference>
<feature type="transmembrane region" description="Helical" evidence="14">
    <location>
        <begin position="21"/>
        <end position="41"/>
    </location>
</feature>
<dbReference type="InterPro" id="IPR036890">
    <property type="entry name" value="HATPase_C_sf"/>
</dbReference>
<feature type="domain" description="Histidine kinase" evidence="15">
    <location>
        <begin position="522"/>
        <end position="744"/>
    </location>
</feature>
<evidence type="ECO:0000256" key="12">
    <source>
        <dbReference type="ARBA" id="ARBA00023012"/>
    </source>
</evidence>
<proteinExistence type="predicted"/>
<feature type="domain" description="HAMP" evidence="16">
    <location>
        <begin position="326"/>
        <end position="379"/>
    </location>
</feature>
<feature type="transmembrane region" description="Helical" evidence="14">
    <location>
        <begin position="53"/>
        <end position="77"/>
    </location>
</feature>
<comment type="catalytic activity">
    <reaction evidence="1">
        <text>ATP + protein L-histidine = ADP + protein N-phospho-L-histidine.</text>
        <dbReference type="EC" id="2.7.13.3"/>
    </reaction>
</comment>
<protein>
    <recommendedName>
        <fullName evidence="3">histidine kinase</fullName>
        <ecNumber evidence="3">2.7.13.3</ecNumber>
    </recommendedName>
</protein>
<dbReference type="OrthoDB" id="9776727at2"/>
<evidence type="ECO:0000259" key="15">
    <source>
        <dbReference type="PROSITE" id="PS50109"/>
    </source>
</evidence>
<dbReference type="PROSITE" id="PS50885">
    <property type="entry name" value="HAMP"/>
    <property type="match status" value="1"/>
</dbReference>
<dbReference type="SMART" id="SM00387">
    <property type="entry name" value="HATPase_c"/>
    <property type="match status" value="1"/>
</dbReference>
<evidence type="ECO:0000256" key="7">
    <source>
        <dbReference type="ARBA" id="ARBA00022692"/>
    </source>
</evidence>
<dbReference type="Proteomes" id="UP000247565">
    <property type="component" value="Unassembled WGS sequence"/>
</dbReference>
<evidence type="ECO:0000256" key="11">
    <source>
        <dbReference type="ARBA" id="ARBA00022989"/>
    </source>
</evidence>
<keyword evidence="18" id="KW-1185">Reference proteome</keyword>
<feature type="transmembrane region" description="Helical" evidence="14">
    <location>
        <begin position="97"/>
        <end position="123"/>
    </location>
</feature>
<dbReference type="PRINTS" id="PR00344">
    <property type="entry name" value="BCTRLSENSOR"/>
</dbReference>
<dbReference type="InterPro" id="IPR036097">
    <property type="entry name" value="HisK_dim/P_sf"/>
</dbReference>
<keyword evidence="11 14" id="KW-1133">Transmembrane helix</keyword>
<dbReference type="PIRSF" id="PIRSF037532">
    <property type="entry name" value="STHK_NtrY"/>
    <property type="match status" value="1"/>
</dbReference>
<evidence type="ECO:0000256" key="5">
    <source>
        <dbReference type="ARBA" id="ARBA00022553"/>
    </source>
</evidence>
<dbReference type="Pfam" id="PF00512">
    <property type="entry name" value="HisKA"/>
    <property type="match status" value="1"/>
</dbReference>
<evidence type="ECO:0000256" key="1">
    <source>
        <dbReference type="ARBA" id="ARBA00000085"/>
    </source>
</evidence>
<feature type="transmembrane region" description="Helical" evidence="14">
    <location>
        <begin position="300"/>
        <end position="325"/>
    </location>
</feature>
<dbReference type="Pfam" id="PF02518">
    <property type="entry name" value="HATPase_c"/>
    <property type="match status" value="1"/>
</dbReference>
<dbReference type="SMART" id="SM00388">
    <property type="entry name" value="HisKA"/>
    <property type="match status" value="1"/>
</dbReference>
<keyword evidence="5" id="KW-0597">Phosphoprotein</keyword>
<dbReference type="PROSITE" id="PS50109">
    <property type="entry name" value="HIS_KIN"/>
    <property type="match status" value="1"/>
</dbReference>
<keyword evidence="9 17" id="KW-0418">Kinase</keyword>
<dbReference type="SUPFAM" id="SSF55785">
    <property type="entry name" value="PYP-like sensor domain (PAS domain)"/>
    <property type="match status" value="1"/>
</dbReference>
<evidence type="ECO:0000256" key="9">
    <source>
        <dbReference type="ARBA" id="ARBA00022777"/>
    </source>
</evidence>
<keyword evidence="7 14" id="KW-0812">Transmembrane</keyword>
<name>A0A318MXN0_9PROT</name>
<keyword evidence="6" id="KW-0808">Transferase</keyword>
<dbReference type="InterPro" id="IPR003660">
    <property type="entry name" value="HAMP_dom"/>
</dbReference>